<keyword evidence="5" id="KW-1185">Reference proteome</keyword>
<name>A0ABM3JH33_BACDO</name>
<feature type="region of interest" description="Disordered" evidence="3">
    <location>
        <begin position="598"/>
        <end position="715"/>
    </location>
</feature>
<feature type="coiled-coil region" evidence="2">
    <location>
        <begin position="310"/>
        <end position="541"/>
    </location>
</feature>
<dbReference type="GeneID" id="105222305"/>
<feature type="domain" description="Golgin subfamily A conserved" evidence="4">
    <location>
        <begin position="334"/>
        <end position="554"/>
    </location>
</feature>
<gene>
    <name evidence="6" type="primary">LOC105222305</name>
</gene>
<feature type="coiled-coil region" evidence="2">
    <location>
        <begin position="721"/>
        <end position="755"/>
    </location>
</feature>
<feature type="coiled-coil region" evidence="2">
    <location>
        <begin position="784"/>
        <end position="811"/>
    </location>
</feature>
<evidence type="ECO:0000313" key="6">
    <source>
        <dbReference type="RefSeq" id="XP_049308529.1"/>
    </source>
</evidence>
<dbReference type="Proteomes" id="UP001652620">
    <property type="component" value="Chromosome 3"/>
</dbReference>
<feature type="compositionally biased region" description="Low complexity" evidence="3">
    <location>
        <begin position="39"/>
        <end position="51"/>
    </location>
</feature>
<dbReference type="PANTHER" id="PTHR10881:SF46">
    <property type="entry name" value="GOLGIN SUBFAMILY A MEMBER 2"/>
    <property type="match status" value="1"/>
</dbReference>
<evidence type="ECO:0000313" key="5">
    <source>
        <dbReference type="Proteomes" id="UP001652620"/>
    </source>
</evidence>
<dbReference type="PANTHER" id="PTHR10881">
    <property type="entry name" value="GOLGIN SUBFAMILY A MEMBER-RELATED"/>
    <property type="match status" value="1"/>
</dbReference>
<feature type="region of interest" description="Disordered" evidence="3">
    <location>
        <begin position="1"/>
        <end position="51"/>
    </location>
</feature>
<feature type="compositionally biased region" description="Basic and acidic residues" evidence="3">
    <location>
        <begin position="598"/>
        <end position="632"/>
    </location>
</feature>
<feature type="compositionally biased region" description="Polar residues" evidence="3">
    <location>
        <begin position="701"/>
        <end position="714"/>
    </location>
</feature>
<evidence type="ECO:0000259" key="4">
    <source>
        <dbReference type="Pfam" id="PF15070"/>
    </source>
</evidence>
<keyword evidence="1 2" id="KW-0175">Coiled coil</keyword>
<accession>A0ABM3JH33</accession>
<evidence type="ECO:0000256" key="2">
    <source>
        <dbReference type="SAM" id="Coils"/>
    </source>
</evidence>
<feature type="compositionally biased region" description="Basic and acidic residues" evidence="3">
    <location>
        <begin position="639"/>
        <end position="686"/>
    </location>
</feature>
<evidence type="ECO:0000256" key="3">
    <source>
        <dbReference type="SAM" id="MobiDB-lite"/>
    </source>
</evidence>
<organism evidence="5 6">
    <name type="scientific">Bactrocera dorsalis</name>
    <name type="common">Oriental fruit fly</name>
    <name type="synonym">Dacus dorsalis</name>
    <dbReference type="NCBI Taxonomy" id="27457"/>
    <lineage>
        <taxon>Eukaryota</taxon>
        <taxon>Metazoa</taxon>
        <taxon>Ecdysozoa</taxon>
        <taxon>Arthropoda</taxon>
        <taxon>Hexapoda</taxon>
        <taxon>Insecta</taxon>
        <taxon>Pterygota</taxon>
        <taxon>Neoptera</taxon>
        <taxon>Endopterygota</taxon>
        <taxon>Diptera</taxon>
        <taxon>Brachycera</taxon>
        <taxon>Muscomorpha</taxon>
        <taxon>Tephritoidea</taxon>
        <taxon>Tephritidae</taxon>
        <taxon>Bactrocera</taxon>
        <taxon>Bactrocera</taxon>
    </lineage>
</organism>
<feature type="domain" description="Golgin subfamily A conserved" evidence="4">
    <location>
        <begin position="676"/>
        <end position="808"/>
    </location>
</feature>
<protein>
    <submittedName>
        <fullName evidence="6">Golgin subfamily A member 2 isoform X1</fullName>
    </submittedName>
</protein>
<dbReference type="InterPro" id="IPR024858">
    <property type="entry name" value="GOLGA"/>
</dbReference>
<sequence length="908" mass="105386">MPGEEANESKAQKLAAARKKLREYQKRGAAENANSAPTESHSNSIAGGSSISSNISEASDYDISNNGHETTSTNMQISANNNIATDISASAEIAVNTSEVIETPDFSLSAPAPSTAASYFQTTTQDIPALTQDSFAAPTVASPAIREYTTDQMQLQNINAIQVLITEKAALTTELNKCRSLCRGRELETEELRTQLESTTQRQEELLQHYQVQQQSLEHLRNKNAELQHKLTQATAKQEDQAGHLDELKRLLDVMQQRATEVEHQFKEKSNELEMAQLRIRQLSDEANVNQPDNRVETLTQTQFMYEQQIRDLQAMVQQLTYDKEQASNQYQSYVKHLNSELSNLTEKNSELLDEYTKQQERERQLVDHIGALEKDIQRNISRQDQLRKEKEQESLTRSEAPVQEVEKLKEQIGDYEMERHEFQLKIKSQEDRLEILSSELQEKQTRLDQLEEHVRNYASEQPDQVKLLATMESDKIAASRALAQNIELKKQLDELQLRFVQLTNDKADLMNKLDAEEHANREMRANYNEMEERLHNIDERFKYKDEEMIRLSHENMELTNKAAALQWKLQRQVKKKIQCFCANLCYFQGKKLDGHNHSYEPNDELHEHQHNGCDDEHEHTHGDDRNEYEHDHHKHEHDHHEHEPDYHEHEHHYHEHEHNQHGHEHDHHEHNHGHDEHSSDHEHNLNNENKNSQHHHQHVKQLSTSSSNTSTPYLPTEEAVERLEQRFTRLMSQVADLTDEKQRLEHLVLQLQGETETIGEYITLYQTQRRMLKQREYEKAAQMQLLQREREQLRDRIAILNNLVNSLRADMPQSIPNLQENFHTSVIANDDNINDTNTPLIVEASEALEEQHDQPDSQLPANESRQILTKIQNIISEINENTQHIPDVATAQTVDHINCCLGKIEVV</sequence>
<reference evidence="6" key="1">
    <citation type="submission" date="2025-08" db="UniProtKB">
        <authorList>
            <consortium name="RefSeq"/>
        </authorList>
    </citation>
    <scope>IDENTIFICATION</scope>
    <source>
        <tissue evidence="6">Adult</tissue>
    </source>
</reference>
<evidence type="ECO:0000256" key="1">
    <source>
        <dbReference type="ARBA" id="ARBA00023054"/>
    </source>
</evidence>
<feature type="coiled-coil region" evidence="2">
    <location>
        <begin position="210"/>
        <end position="286"/>
    </location>
</feature>
<dbReference type="InterPro" id="IPR043976">
    <property type="entry name" value="GOLGA_cons_dom"/>
</dbReference>
<dbReference type="Pfam" id="PF15070">
    <property type="entry name" value="GOLGA2L5"/>
    <property type="match status" value="2"/>
</dbReference>
<proteinExistence type="predicted"/>
<dbReference type="RefSeq" id="XP_049308529.1">
    <property type="nucleotide sequence ID" value="XM_049452572.1"/>
</dbReference>